<organism evidence="9 10">
    <name type="scientific">Cohnella thailandensis</name>
    <dbReference type="NCBI Taxonomy" id="557557"/>
    <lineage>
        <taxon>Bacteria</taxon>
        <taxon>Bacillati</taxon>
        <taxon>Bacillota</taxon>
        <taxon>Bacilli</taxon>
        <taxon>Bacillales</taxon>
        <taxon>Paenibacillaceae</taxon>
        <taxon>Cohnella</taxon>
    </lineage>
</organism>
<dbReference type="GO" id="GO:0005886">
    <property type="term" value="C:plasma membrane"/>
    <property type="evidence" value="ECO:0007669"/>
    <property type="project" value="UniProtKB-SubCell"/>
</dbReference>
<dbReference type="Gene3D" id="1.10.3730.20">
    <property type="match status" value="1"/>
</dbReference>
<proteinExistence type="inferred from homology"/>
<dbReference type="AlphaFoldDB" id="A0A841T636"/>
<dbReference type="PANTHER" id="PTHR30561:SF1">
    <property type="entry name" value="MULTIDRUG TRANSPORTER EMRE"/>
    <property type="match status" value="1"/>
</dbReference>
<dbReference type="PANTHER" id="PTHR30561">
    <property type="entry name" value="SMR FAMILY PROTON-DEPENDENT DRUG EFFLUX TRANSPORTER SUGE"/>
    <property type="match status" value="1"/>
</dbReference>
<dbReference type="Proteomes" id="UP000535838">
    <property type="component" value="Unassembled WGS sequence"/>
</dbReference>
<name>A0A841T636_9BACL</name>
<dbReference type="SUPFAM" id="SSF103481">
    <property type="entry name" value="Multidrug resistance efflux transporter EmrE"/>
    <property type="match status" value="1"/>
</dbReference>
<dbReference type="InterPro" id="IPR000390">
    <property type="entry name" value="Small_drug/metabolite_transptr"/>
</dbReference>
<dbReference type="RefSeq" id="WP_185123604.1">
    <property type="nucleotide sequence ID" value="NZ_JACJVQ010000032.1"/>
</dbReference>
<comment type="subcellular location">
    <subcellularLocation>
        <location evidence="1 7">Cell membrane</location>
        <topology evidence="1 7">Multi-pass membrane protein</topology>
    </subcellularLocation>
</comment>
<dbReference type="EMBL" id="JACJVQ010000032">
    <property type="protein sequence ID" value="MBB6638409.1"/>
    <property type="molecule type" value="Genomic_DNA"/>
</dbReference>
<evidence type="ECO:0000256" key="5">
    <source>
        <dbReference type="ARBA" id="ARBA00022989"/>
    </source>
</evidence>
<keyword evidence="5 8" id="KW-1133">Transmembrane helix</keyword>
<evidence type="ECO:0000256" key="4">
    <source>
        <dbReference type="ARBA" id="ARBA00022692"/>
    </source>
</evidence>
<comment type="caution">
    <text evidence="9">The sequence shown here is derived from an EMBL/GenBank/DDBJ whole genome shotgun (WGS) entry which is preliminary data.</text>
</comment>
<dbReference type="Pfam" id="PF00893">
    <property type="entry name" value="Multi_Drug_Res"/>
    <property type="match status" value="1"/>
</dbReference>
<evidence type="ECO:0000256" key="6">
    <source>
        <dbReference type="ARBA" id="ARBA00023136"/>
    </source>
</evidence>
<gene>
    <name evidence="9" type="ORF">H7B67_30115</name>
</gene>
<feature type="transmembrane region" description="Helical" evidence="8">
    <location>
        <begin position="58"/>
        <end position="79"/>
    </location>
</feature>
<evidence type="ECO:0000313" key="9">
    <source>
        <dbReference type="EMBL" id="MBB6638409.1"/>
    </source>
</evidence>
<comment type="similarity">
    <text evidence="7">Belongs to the drug/metabolite transporter (DMT) superfamily. Small multidrug resistance (SMR) (TC 2.A.7.1) family.</text>
</comment>
<keyword evidence="10" id="KW-1185">Reference proteome</keyword>
<keyword evidence="4 7" id="KW-0812">Transmembrane</keyword>
<evidence type="ECO:0000256" key="3">
    <source>
        <dbReference type="ARBA" id="ARBA00022475"/>
    </source>
</evidence>
<keyword evidence="6 8" id="KW-0472">Membrane</keyword>
<dbReference type="InterPro" id="IPR045324">
    <property type="entry name" value="Small_multidrug_res"/>
</dbReference>
<protein>
    <submittedName>
        <fullName evidence="9">Multidrug efflux SMR transporter</fullName>
    </submittedName>
</protein>
<evidence type="ECO:0000256" key="2">
    <source>
        <dbReference type="ARBA" id="ARBA00022448"/>
    </source>
</evidence>
<keyword evidence="3" id="KW-1003">Cell membrane</keyword>
<dbReference type="InterPro" id="IPR037185">
    <property type="entry name" value="EmrE-like"/>
</dbReference>
<accession>A0A841T636</accession>
<reference evidence="9 10" key="1">
    <citation type="submission" date="2020-08" db="EMBL/GenBank/DDBJ databases">
        <title>Cohnella phylogeny.</title>
        <authorList>
            <person name="Dunlap C."/>
        </authorList>
    </citation>
    <scope>NUCLEOTIDE SEQUENCE [LARGE SCALE GENOMIC DNA]</scope>
    <source>
        <strain evidence="9 10">DSM 25241</strain>
    </source>
</reference>
<sequence>MLAYVLLASAIVAEVFGSSMMKLSDGFKRKLPSLLLVVGYAVSFYLFSLALKDLPLGTAYAIWAGLGTALTAVAGILAFREKLNARKLLGMLVIIAGVVLVEIARESQ</sequence>
<dbReference type="FunFam" id="1.10.3730.20:FF:000001">
    <property type="entry name" value="Quaternary ammonium compound resistance transporter SugE"/>
    <property type="match status" value="1"/>
</dbReference>
<dbReference type="GO" id="GO:0022857">
    <property type="term" value="F:transmembrane transporter activity"/>
    <property type="evidence" value="ECO:0007669"/>
    <property type="project" value="InterPro"/>
</dbReference>
<evidence type="ECO:0000256" key="8">
    <source>
        <dbReference type="SAM" id="Phobius"/>
    </source>
</evidence>
<feature type="transmembrane region" description="Helical" evidence="8">
    <location>
        <begin position="33"/>
        <end position="51"/>
    </location>
</feature>
<evidence type="ECO:0000313" key="10">
    <source>
        <dbReference type="Proteomes" id="UP000535838"/>
    </source>
</evidence>
<keyword evidence="2" id="KW-0813">Transport</keyword>
<evidence type="ECO:0000256" key="7">
    <source>
        <dbReference type="RuleBase" id="RU003942"/>
    </source>
</evidence>
<evidence type="ECO:0000256" key="1">
    <source>
        <dbReference type="ARBA" id="ARBA00004651"/>
    </source>
</evidence>
<feature type="transmembrane region" description="Helical" evidence="8">
    <location>
        <begin position="85"/>
        <end position="104"/>
    </location>
</feature>